<reference evidence="2" key="2">
    <citation type="journal article" date="2023" name="BMC Genomics">
        <title>Pest status, molecular evolution, and epigenetic factors derived from the genome assembly of Frankliniella fusca, a thysanopteran phytovirus vector.</title>
        <authorList>
            <person name="Catto M.A."/>
            <person name="Labadie P.E."/>
            <person name="Jacobson A.L."/>
            <person name="Kennedy G.G."/>
            <person name="Srinivasan R."/>
            <person name="Hunt B.G."/>
        </authorList>
    </citation>
    <scope>NUCLEOTIDE SEQUENCE</scope>
    <source>
        <strain evidence="2">PL_HMW_Pooled</strain>
    </source>
</reference>
<feature type="chain" id="PRO_5041951227" evidence="1">
    <location>
        <begin position="23"/>
        <end position="149"/>
    </location>
</feature>
<keyword evidence="3" id="KW-1185">Reference proteome</keyword>
<accession>A0AAE1HY96</accession>
<feature type="signal peptide" evidence="1">
    <location>
        <begin position="1"/>
        <end position="22"/>
    </location>
</feature>
<evidence type="ECO:0000256" key="1">
    <source>
        <dbReference type="SAM" id="SignalP"/>
    </source>
</evidence>
<organism evidence="2 3">
    <name type="scientific">Frankliniella fusca</name>
    <dbReference type="NCBI Taxonomy" id="407009"/>
    <lineage>
        <taxon>Eukaryota</taxon>
        <taxon>Metazoa</taxon>
        <taxon>Ecdysozoa</taxon>
        <taxon>Arthropoda</taxon>
        <taxon>Hexapoda</taxon>
        <taxon>Insecta</taxon>
        <taxon>Pterygota</taxon>
        <taxon>Neoptera</taxon>
        <taxon>Paraneoptera</taxon>
        <taxon>Thysanoptera</taxon>
        <taxon>Terebrantia</taxon>
        <taxon>Thripoidea</taxon>
        <taxon>Thripidae</taxon>
        <taxon>Frankliniella</taxon>
    </lineage>
</organism>
<reference evidence="2" key="1">
    <citation type="submission" date="2021-07" db="EMBL/GenBank/DDBJ databases">
        <authorList>
            <person name="Catto M.A."/>
            <person name="Jacobson A."/>
            <person name="Kennedy G."/>
            <person name="Labadie P."/>
            <person name="Hunt B.G."/>
            <person name="Srinivasan R."/>
        </authorList>
    </citation>
    <scope>NUCLEOTIDE SEQUENCE</scope>
    <source>
        <strain evidence="2">PL_HMW_Pooled</strain>
        <tissue evidence="2">Head</tissue>
    </source>
</reference>
<sequence>MARMHLFRAAGAGLLLLQLAAAGPGPGAPAVAPDEDEDPGMFQKLKMWCRSYAISRGLALMYSDDDIKCLLMVARAMRKDFSPMVQPAVTMYNFIMHTTPRCKVSLVAKGRIFLDSDFLKGVANVLFGISTTTTEPPGPAAPPGRRARA</sequence>
<protein>
    <submittedName>
        <fullName evidence="2">Tricalbin-3</fullName>
    </submittedName>
</protein>
<dbReference type="AlphaFoldDB" id="A0AAE1HY96"/>
<dbReference type="Proteomes" id="UP001219518">
    <property type="component" value="Unassembled WGS sequence"/>
</dbReference>
<evidence type="ECO:0000313" key="2">
    <source>
        <dbReference type="EMBL" id="KAK3928771.1"/>
    </source>
</evidence>
<comment type="caution">
    <text evidence="2">The sequence shown here is derived from an EMBL/GenBank/DDBJ whole genome shotgun (WGS) entry which is preliminary data.</text>
</comment>
<keyword evidence="1" id="KW-0732">Signal</keyword>
<gene>
    <name evidence="2" type="ORF">KUF71_016994</name>
</gene>
<name>A0AAE1HY96_9NEOP</name>
<dbReference type="EMBL" id="JAHWGI010001354">
    <property type="protein sequence ID" value="KAK3928771.1"/>
    <property type="molecule type" value="Genomic_DNA"/>
</dbReference>
<evidence type="ECO:0000313" key="3">
    <source>
        <dbReference type="Proteomes" id="UP001219518"/>
    </source>
</evidence>
<proteinExistence type="predicted"/>